<dbReference type="SUPFAM" id="SSF48350">
    <property type="entry name" value="GTPase activation domain, GAP"/>
    <property type="match status" value="1"/>
</dbReference>
<evidence type="ECO:0000313" key="9">
    <source>
        <dbReference type="Ensembl" id="ENSTRUP00000087564.1"/>
    </source>
</evidence>
<dbReference type="GO" id="GO:0007165">
    <property type="term" value="P:signal transduction"/>
    <property type="evidence" value="ECO:0007669"/>
    <property type="project" value="InterPro"/>
</dbReference>
<dbReference type="InterPro" id="IPR011993">
    <property type="entry name" value="PH-like_dom_sf"/>
</dbReference>
<keyword evidence="1 3" id="KW-0728">SH3 domain</keyword>
<feature type="compositionally biased region" description="Polar residues" evidence="4">
    <location>
        <begin position="161"/>
        <end position="175"/>
    </location>
</feature>
<sequence>MADGEGLHLAPGQIYIAVEYDYEYKSKDKVVTIRQGECYMLVKKTNEDWWQVRKEEGTKAFYVPAQYVREVRRALMPPPKPGVKAKPTVLDICRPSDENLNRPQPEMSSFGRPSPSSTPSPSSDRNTPPALPKDPNQNIGSPQHCKVVAELVLLHNNNNNQLHSVGASQPSTRTDSPPFRMGDGHSRSTQVDHTSPPRELPGEGLNKSHNDSESGDELSSSSTEQSSPSAHGRSHSPVYTNLQELKVCQSSLPPVPSGSPLHILNDWETHKDLSGRHFYYNRASGERTWKPPRTRDTSSSISSSFCPVQALSSEDNWPSTFSSQSDSQYGSPPRGWSEELDEHGHTLYVSDYTQEKVPFLMAELLSFRQYISPHSGEVPKTRSLERKQQEPVVLTKWRHSTYLLDVNDKVSVETATACASVSIESNLIPCFSPQPSEKCGVLNVTKITENGKKVRKNWTSSWTVLQGSSLLFAKGQSGSTSWFGSNQSKPEFTVDLRGASAEWASKDKSSKKHVIELKTRQGTELLIQSEIDSVISDWYRALTETINVHAWESDEAIEEDLPESPDRQDKEKEQRDSKKSRVMKPSLSLDSSDQKKTRMKLKKFLIRRPTYQAVRDKGYIKDQVFGSSLTSLCQRENSSVPNFVQMCIDHVEKTGMIVDGLYRVSGNLAVIQKLRFAVNHDEKLDLNDSKWEDIHVTTGALKMFFRELPEPLFTYGFFNDFVDAIKCSDHKQRVNTVKDLIRKLPKPNQDTMQTLFKHLRRVTEHGEANRMTAQSVAIVFGPTLLRPETETGNMAVHMVYQNQIVELVLLEHQTVFGR</sequence>
<dbReference type="SUPFAM" id="SSF51045">
    <property type="entry name" value="WW domain"/>
    <property type="match status" value="1"/>
</dbReference>
<evidence type="ECO:0000259" key="7">
    <source>
        <dbReference type="PROSITE" id="PS50020"/>
    </source>
</evidence>
<dbReference type="InterPro" id="IPR035491">
    <property type="entry name" value="ARHGAP12_SH3"/>
</dbReference>
<feature type="domain" description="Rho-GAP" evidence="8">
    <location>
        <begin position="627"/>
        <end position="816"/>
    </location>
</feature>
<feature type="domain" description="SH3" evidence="5">
    <location>
        <begin position="11"/>
        <end position="73"/>
    </location>
</feature>
<evidence type="ECO:0000259" key="6">
    <source>
        <dbReference type="PROSITE" id="PS50003"/>
    </source>
</evidence>
<dbReference type="PROSITE" id="PS50020">
    <property type="entry name" value="WW_DOMAIN_2"/>
    <property type="match status" value="1"/>
</dbReference>
<dbReference type="Pfam" id="PF16618">
    <property type="entry name" value="SH3-WW_linker"/>
    <property type="match status" value="1"/>
</dbReference>
<dbReference type="CDD" id="cd12070">
    <property type="entry name" value="SH3_ARHGAP12"/>
    <property type="match status" value="1"/>
</dbReference>
<dbReference type="FunFam" id="2.30.29.30:FF:000100">
    <property type="entry name" value="Rho GTPase activating protein 12"/>
    <property type="match status" value="1"/>
</dbReference>
<dbReference type="FunFam" id="1.10.555.10:FF:000003">
    <property type="entry name" value="Putative rho GTPase-activating protein 12"/>
    <property type="match status" value="1"/>
</dbReference>
<evidence type="ECO:0000259" key="5">
    <source>
        <dbReference type="PROSITE" id="PS50002"/>
    </source>
</evidence>
<dbReference type="SMART" id="SM00233">
    <property type="entry name" value="PH"/>
    <property type="match status" value="1"/>
</dbReference>
<keyword evidence="2" id="KW-0343">GTPase activation</keyword>
<dbReference type="InterPro" id="IPR001849">
    <property type="entry name" value="PH_domain"/>
</dbReference>
<dbReference type="Gene3D" id="2.30.30.40">
    <property type="entry name" value="SH3 Domains"/>
    <property type="match status" value="1"/>
</dbReference>
<reference evidence="9 10" key="1">
    <citation type="journal article" date="2011" name="Genome Biol. Evol.">
        <title>Integration of the genetic map and genome assembly of fugu facilitates insights into distinct features of genome evolution in teleosts and mammals.</title>
        <authorList>
            <person name="Kai W."/>
            <person name="Kikuchi K."/>
            <person name="Tohari S."/>
            <person name="Chew A.K."/>
            <person name="Tay A."/>
            <person name="Fujiwara A."/>
            <person name="Hosoya S."/>
            <person name="Suetake H."/>
            <person name="Naruse K."/>
            <person name="Brenner S."/>
            <person name="Suzuki Y."/>
            <person name="Venkatesh B."/>
        </authorList>
    </citation>
    <scope>NUCLEOTIDE SEQUENCE [LARGE SCALE GENOMIC DNA]</scope>
</reference>
<feature type="region of interest" description="Disordered" evidence="4">
    <location>
        <begin position="556"/>
        <end position="595"/>
    </location>
</feature>
<feature type="region of interest" description="Disordered" evidence="4">
    <location>
        <begin position="160"/>
        <end position="236"/>
    </location>
</feature>
<dbReference type="Pfam" id="PF00620">
    <property type="entry name" value="RhoGAP"/>
    <property type="match status" value="1"/>
</dbReference>
<dbReference type="InterPro" id="IPR036020">
    <property type="entry name" value="WW_dom_sf"/>
</dbReference>
<feature type="domain" description="WW" evidence="7">
    <location>
        <begin position="261"/>
        <end position="294"/>
    </location>
</feature>
<dbReference type="CDD" id="cd00201">
    <property type="entry name" value="WW"/>
    <property type="match status" value="1"/>
</dbReference>
<gene>
    <name evidence="9" type="primary">ARHGAP12</name>
    <name evidence="9" type="synonym">arhgap12b</name>
</gene>
<dbReference type="Gene3D" id="2.20.70.10">
    <property type="match status" value="1"/>
</dbReference>
<dbReference type="PROSITE" id="PS50238">
    <property type="entry name" value="RHOGAP"/>
    <property type="match status" value="1"/>
</dbReference>
<dbReference type="GO" id="GO:0005096">
    <property type="term" value="F:GTPase activator activity"/>
    <property type="evidence" value="ECO:0007669"/>
    <property type="project" value="UniProtKB-KW"/>
</dbReference>
<feature type="compositionally biased region" description="Low complexity" evidence="4">
    <location>
        <begin position="108"/>
        <end position="128"/>
    </location>
</feature>
<evidence type="ECO:0000256" key="4">
    <source>
        <dbReference type="SAM" id="MobiDB-lite"/>
    </source>
</evidence>
<feature type="compositionally biased region" description="Polar residues" evidence="4">
    <location>
        <begin position="314"/>
        <end position="330"/>
    </location>
</feature>
<evidence type="ECO:0000256" key="3">
    <source>
        <dbReference type="PROSITE-ProRule" id="PRU00192"/>
    </source>
</evidence>
<dbReference type="SUPFAM" id="SSF50729">
    <property type="entry name" value="PH domain-like"/>
    <property type="match status" value="1"/>
</dbReference>
<dbReference type="InterPro" id="IPR000198">
    <property type="entry name" value="RhoGAP_dom"/>
</dbReference>
<protein>
    <submittedName>
        <fullName evidence="9">Rho GTPase activating protein 12</fullName>
    </submittedName>
</protein>
<evidence type="ECO:0000259" key="8">
    <source>
        <dbReference type="PROSITE" id="PS50238"/>
    </source>
</evidence>
<keyword evidence="10" id="KW-1185">Reference proteome</keyword>
<dbReference type="SMART" id="SM00324">
    <property type="entry name" value="RhoGAP"/>
    <property type="match status" value="1"/>
</dbReference>
<dbReference type="CDD" id="cd13233">
    <property type="entry name" value="PH_ARHGAP9-like"/>
    <property type="match status" value="1"/>
</dbReference>
<dbReference type="InterPro" id="IPR008936">
    <property type="entry name" value="Rho_GTPase_activation_prot"/>
</dbReference>
<dbReference type="PROSITE" id="PS50003">
    <property type="entry name" value="PH_DOMAIN"/>
    <property type="match status" value="1"/>
</dbReference>
<proteinExistence type="predicted"/>
<dbReference type="PANTHER" id="PTHR23176:SF107">
    <property type="entry name" value="RHO GTPASE-ACTIVATING PROTEIN 12"/>
    <property type="match status" value="1"/>
</dbReference>
<dbReference type="Gene3D" id="2.30.29.30">
    <property type="entry name" value="Pleckstrin-homology domain (PH domain)/Phosphotyrosine-binding domain (PTB)"/>
    <property type="match status" value="1"/>
</dbReference>
<reference evidence="9" key="3">
    <citation type="submission" date="2025-09" db="UniProtKB">
        <authorList>
            <consortium name="Ensembl"/>
        </authorList>
    </citation>
    <scope>IDENTIFICATION</scope>
</reference>
<dbReference type="GO" id="GO:0005737">
    <property type="term" value="C:cytoplasm"/>
    <property type="evidence" value="ECO:0007669"/>
    <property type="project" value="TreeGrafter"/>
</dbReference>
<feature type="compositionally biased region" description="Basic and acidic residues" evidence="4">
    <location>
        <begin position="564"/>
        <end position="579"/>
    </location>
</feature>
<dbReference type="Ensembl" id="ENSTRUT00000084889.1">
    <property type="protein sequence ID" value="ENSTRUP00000087564.1"/>
    <property type="gene ID" value="ENSTRUG00000022088.2"/>
</dbReference>
<dbReference type="SUPFAM" id="SSF50044">
    <property type="entry name" value="SH3-domain"/>
    <property type="match status" value="1"/>
</dbReference>
<dbReference type="InterPro" id="IPR001202">
    <property type="entry name" value="WW_dom"/>
</dbReference>
<dbReference type="GeneTree" id="ENSGT00950000182860"/>
<dbReference type="Proteomes" id="UP000005226">
    <property type="component" value="Chromosome 10"/>
</dbReference>
<dbReference type="Pfam" id="PF00397">
    <property type="entry name" value="WW"/>
    <property type="match status" value="1"/>
</dbReference>
<accession>A0A674PPU3</accession>
<feature type="region of interest" description="Disordered" evidence="4">
    <location>
        <begin position="93"/>
        <end position="141"/>
    </location>
</feature>
<dbReference type="PROSITE" id="PS50002">
    <property type="entry name" value="SH3"/>
    <property type="match status" value="1"/>
</dbReference>
<evidence type="ECO:0000256" key="1">
    <source>
        <dbReference type="ARBA" id="ARBA00022443"/>
    </source>
</evidence>
<dbReference type="PANTHER" id="PTHR23176">
    <property type="entry name" value="RHO/RAC/CDC GTPASE-ACTIVATING PROTEIN"/>
    <property type="match status" value="1"/>
</dbReference>
<dbReference type="CDD" id="cd04403">
    <property type="entry name" value="RhoGAP_ARHGAP27_15_12_9"/>
    <property type="match status" value="1"/>
</dbReference>
<dbReference type="InterPro" id="IPR050729">
    <property type="entry name" value="Rho-GAP"/>
</dbReference>
<organism evidence="9 10">
    <name type="scientific">Takifugu rubripes</name>
    <name type="common">Japanese pufferfish</name>
    <name type="synonym">Fugu rubripes</name>
    <dbReference type="NCBI Taxonomy" id="31033"/>
    <lineage>
        <taxon>Eukaryota</taxon>
        <taxon>Metazoa</taxon>
        <taxon>Chordata</taxon>
        <taxon>Craniata</taxon>
        <taxon>Vertebrata</taxon>
        <taxon>Euteleostomi</taxon>
        <taxon>Actinopterygii</taxon>
        <taxon>Neopterygii</taxon>
        <taxon>Teleostei</taxon>
        <taxon>Neoteleostei</taxon>
        <taxon>Acanthomorphata</taxon>
        <taxon>Eupercaria</taxon>
        <taxon>Tetraodontiformes</taxon>
        <taxon>Tetradontoidea</taxon>
        <taxon>Tetraodontidae</taxon>
        <taxon>Takifugu</taxon>
    </lineage>
</organism>
<evidence type="ECO:0000313" key="10">
    <source>
        <dbReference type="Proteomes" id="UP000005226"/>
    </source>
</evidence>
<feature type="region of interest" description="Disordered" evidence="4">
    <location>
        <begin position="314"/>
        <end position="337"/>
    </location>
</feature>
<dbReference type="AlphaFoldDB" id="A0A674PPU3"/>
<dbReference type="InterPro" id="IPR036028">
    <property type="entry name" value="SH3-like_dom_sf"/>
</dbReference>
<name>A0A674PPU3_TAKRU</name>
<dbReference type="Gene3D" id="1.10.555.10">
    <property type="entry name" value="Rho GTPase activation protein"/>
    <property type="match status" value="1"/>
</dbReference>
<evidence type="ECO:0000256" key="2">
    <source>
        <dbReference type="ARBA" id="ARBA00022468"/>
    </source>
</evidence>
<feature type="domain" description="PH" evidence="6">
    <location>
        <begin position="446"/>
        <end position="547"/>
    </location>
</feature>
<dbReference type="Pfam" id="PF00169">
    <property type="entry name" value="PH"/>
    <property type="match status" value="1"/>
</dbReference>
<reference evidence="9" key="2">
    <citation type="submission" date="2025-08" db="UniProtKB">
        <authorList>
            <consortium name="Ensembl"/>
        </authorList>
    </citation>
    <scope>IDENTIFICATION</scope>
</reference>
<dbReference type="InterPro" id="IPR001452">
    <property type="entry name" value="SH3_domain"/>
</dbReference>
<feature type="compositionally biased region" description="Low complexity" evidence="4">
    <location>
        <begin position="217"/>
        <end position="229"/>
    </location>
</feature>